<gene>
    <name evidence="2" type="ORF">COV89_00960</name>
</gene>
<evidence type="ECO:0000313" key="2">
    <source>
        <dbReference type="EMBL" id="PIQ70355.1"/>
    </source>
</evidence>
<accession>A0A2H0KGI9</accession>
<evidence type="ECO:0000259" key="1">
    <source>
        <dbReference type="PROSITE" id="PS50819"/>
    </source>
</evidence>
<protein>
    <recommendedName>
        <fullName evidence="1">DOD-type homing endonuclease domain-containing protein</fullName>
    </recommendedName>
</protein>
<dbReference type="SUPFAM" id="SSF55608">
    <property type="entry name" value="Homing endonucleases"/>
    <property type="match status" value="1"/>
</dbReference>
<dbReference type="EMBL" id="PCVI01000016">
    <property type="protein sequence ID" value="PIQ70355.1"/>
    <property type="molecule type" value="Genomic_DNA"/>
</dbReference>
<dbReference type="InterPro" id="IPR004860">
    <property type="entry name" value="LAGLIDADG_dom"/>
</dbReference>
<proteinExistence type="predicted"/>
<comment type="caution">
    <text evidence="2">The sequence shown here is derived from an EMBL/GenBank/DDBJ whole genome shotgun (WGS) entry which is preliminary data.</text>
</comment>
<evidence type="ECO:0000313" key="3">
    <source>
        <dbReference type="Proteomes" id="UP000231371"/>
    </source>
</evidence>
<sequence length="209" mass="24512">MTFLALFVQNKTKMSDGNTEGTPMIIGDSVETTRQRLLQMVKAYLLGAIHDATERKLTFRISQKYKSYPVFIKELLAKIGKKAWIYKEGKTRKVYIVEFSKSFLKGFKVNSPEEKKYYIKGYFDSEGGITKNPKLRLYIYFAQKDKLDLEEVRNFLLEFGISCGIIHNPSKKADPDYWRFFIRAKSYSDFSKIIGSWYPEKSRLLRMKI</sequence>
<dbReference type="GO" id="GO:0004519">
    <property type="term" value="F:endonuclease activity"/>
    <property type="evidence" value="ECO:0007669"/>
    <property type="project" value="InterPro"/>
</dbReference>
<dbReference type="Pfam" id="PF14528">
    <property type="entry name" value="LAGLIDADG_3"/>
    <property type="match status" value="1"/>
</dbReference>
<dbReference type="PROSITE" id="PS50819">
    <property type="entry name" value="INTEIN_ENDONUCLEASE"/>
    <property type="match status" value="1"/>
</dbReference>
<organism evidence="2 3">
    <name type="scientific">Candidatus Shapirobacteria bacterium CG11_big_fil_rev_8_21_14_0_20_40_12</name>
    <dbReference type="NCBI Taxonomy" id="1974889"/>
    <lineage>
        <taxon>Bacteria</taxon>
        <taxon>Candidatus Shapironibacteriota</taxon>
    </lineage>
</organism>
<reference evidence="2 3" key="1">
    <citation type="submission" date="2017-09" db="EMBL/GenBank/DDBJ databases">
        <title>Depth-based differentiation of microbial function through sediment-hosted aquifers and enrichment of novel symbionts in the deep terrestrial subsurface.</title>
        <authorList>
            <person name="Probst A.J."/>
            <person name="Ladd B."/>
            <person name="Jarett J.K."/>
            <person name="Geller-Mcgrath D.E."/>
            <person name="Sieber C.M."/>
            <person name="Emerson J.B."/>
            <person name="Anantharaman K."/>
            <person name="Thomas B.C."/>
            <person name="Malmstrom R."/>
            <person name="Stieglmeier M."/>
            <person name="Klingl A."/>
            <person name="Woyke T."/>
            <person name="Ryan C.M."/>
            <person name="Banfield J.F."/>
        </authorList>
    </citation>
    <scope>NUCLEOTIDE SEQUENCE [LARGE SCALE GENOMIC DNA]</scope>
    <source>
        <strain evidence="2">CG11_big_fil_rev_8_21_14_0_20_40_12</strain>
    </source>
</reference>
<dbReference type="InterPro" id="IPR004042">
    <property type="entry name" value="Intein_endonuc_central"/>
</dbReference>
<feature type="domain" description="DOD-type homing endonuclease" evidence="1">
    <location>
        <begin position="118"/>
        <end position="161"/>
    </location>
</feature>
<dbReference type="AlphaFoldDB" id="A0A2H0KGI9"/>
<dbReference type="Gene3D" id="3.10.28.10">
    <property type="entry name" value="Homing endonucleases"/>
    <property type="match status" value="1"/>
</dbReference>
<dbReference type="InterPro" id="IPR027434">
    <property type="entry name" value="Homing_endonucl"/>
</dbReference>
<name>A0A2H0KGI9_9BACT</name>
<dbReference type="Proteomes" id="UP000231371">
    <property type="component" value="Unassembled WGS sequence"/>
</dbReference>